<proteinExistence type="predicted"/>
<feature type="region of interest" description="Disordered" evidence="1">
    <location>
        <begin position="62"/>
        <end position="89"/>
    </location>
</feature>
<accession>A0AAU9IF49</accession>
<dbReference type="Proteomes" id="UP001162131">
    <property type="component" value="Unassembled WGS sequence"/>
</dbReference>
<comment type="caution">
    <text evidence="2">The sequence shown here is derived from an EMBL/GenBank/DDBJ whole genome shotgun (WGS) entry which is preliminary data.</text>
</comment>
<name>A0AAU9IF49_9CILI</name>
<keyword evidence="3" id="KW-1185">Reference proteome</keyword>
<sequence length="89" mass="10179">MGCCAERPSVEKTIENKDTFKARINKQFNKQKKTEKYEFKGESKEDLLISIAVNHKILNNKLKQSKGKESKPQGLSMSRRCTRSSVSTN</sequence>
<organism evidence="2 3">
    <name type="scientific">Blepharisma stoltei</name>
    <dbReference type="NCBI Taxonomy" id="1481888"/>
    <lineage>
        <taxon>Eukaryota</taxon>
        <taxon>Sar</taxon>
        <taxon>Alveolata</taxon>
        <taxon>Ciliophora</taxon>
        <taxon>Postciliodesmatophora</taxon>
        <taxon>Heterotrichea</taxon>
        <taxon>Heterotrichida</taxon>
        <taxon>Blepharismidae</taxon>
        <taxon>Blepharisma</taxon>
    </lineage>
</organism>
<dbReference type="EMBL" id="CAJZBQ010000011">
    <property type="protein sequence ID" value="CAG9313580.1"/>
    <property type="molecule type" value="Genomic_DNA"/>
</dbReference>
<reference evidence="2" key="1">
    <citation type="submission" date="2021-09" db="EMBL/GenBank/DDBJ databases">
        <authorList>
            <consortium name="AG Swart"/>
            <person name="Singh M."/>
            <person name="Singh A."/>
            <person name="Seah K."/>
            <person name="Emmerich C."/>
        </authorList>
    </citation>
    <scope>NUCLEOTIDE SEQUENCE</scope>
    <source>
        <strain evidence="2">ATCC30299</strain>
    </source>
</reference>
<gene>
    <name evidence="2" type="ORF">BSTOLATCC_MIC9394</name>
</gene>
<evidence type="ECO:0000256" key="1">
    <source>
        <dbReference type="SAM" id="MobiDB-lite"/>
    </source>
</evidence>
<evidence type="ECO:0000313" key="2">
    <source>
        <dbReference type="EMBL" id="CAG9313580.1"/>
    </source>
</evidence>
<protein>
    <submittedName>
        <fullName evidence="2">Uncharacterized protein</fullName>
    </submittedName>
</protein>
<evidence type="ECO:0000313" key="3">
    <source>
        <dbReference type="Proteomes" id="UP001162131"/>
    </source>
</evidence>
<dbReference type="AlphaFoldDB" id="A0AAU9IF49"/>